<keyword evidence="2" id="KW-1185">Reference proteome</keyword>
<feature type="compositionally biased region" description="Basic and acidic residues" evidence="1">
    <location>
        <begin position="32"/>
        <end position="45"/>
    </location>
</feature>
<organism evidence="2 3">
    <name type="scientific">Parascaris univalens</name>
    <name type="common">Nematode worm</name>
    <dbReference type="NCBI Taxonomy" id="6257"/>
    <lineage>
        <taxon>Eukaryota</taxon>
        <taxon>Metazoa</taxon>
        <taxon>Ecdysozoa</taxon>
        <taxon>Nematoda</taxon>
        <taxon>Chromadorea</taxon>
        <taxon>Rhabditida</taxon>
        <taxon>Spirurina</taxon>
        <taxon>Ascaridomorpha</taxon>
        <taxon>Ascaridoidea</taxon>
        <taxon>Ascarididae</taxon>
        <taxon>Parascaris</taxon>
    </lineage>
</organism>
<accession>A0A915CHM4</accession>
<evidence type="ECO:0000256" key="1">
    <source>
        <dbReference type="SAM" id="MobiDB-lite"/>
    </source>
</evidence>
<dbReference type="AlphaFoldDB" id="A0A915CHM4"/>
<feature type="region of interest" description="Disordered" evidence="1">
    <location>
        <begin position="31"/>
        <end position="50"/>
    </location>
</feature>
<dbReference type="Proteomes" id="UP000887569">
    <property type="component" value="Unplaced"/>
</dbReference>
<name>A0A915CHM4_PARUN</name>
<proteinExistence type="predicted"/>
<reference evidence="3" key="1">
    <citation type="submission" date="2022-11" db="UniProtKB">
        <authorList>
            <consortium name="WormBaseParasite"/>
        </authorList>
    </citation>
    <scope>IDENTIFICATION</scope>
</reference>
<sequence length="162" mass="17850">MATSVGIWYNGLSDCFNNRPVIHDLQMIASGRPREAAPSRAKISDGDSSGGREPVSMLVYIDVGGGWAVSQINLGPDEILRDPSAPVDSYSGRGRMMDNDLKKRRSGVLMYGRLGERPRCEHGVEGIRWRDNPSRMKPRGDVLSWIKVTQKGPESPAVNAER</sequence>
<evidence type="ECO:0000313" key="3">
    <source>
        <dbReference type="WBParaSite" id="PgR185X_g003_t01"/>
    </source>
</evidence>
<evidence type="ECO:0000313" key="2">
    <source>
        <dbReference type="Proteomes" id="UP000887569"/>
    </source>
</evidence>
<protein>
    <submittedName>
        <fullName evidence="3">Uncharacterized protein</fullName>
    </submittedName>
</protein>
<dbReference type="WBParaSite" id="PgR185X_g003_t01">
    <property type="protein sequence ID" value="PgR185X_g003_t01"/>
    <property type="gene ID" value="PgR185X_g003"/>
</dbReference>